<dbReference type="InParanoid" id="A0A2R5GX60"/>
<protein>
    <submittedName>
        <fullName evidence="3">StAR-related lipid transfer protein 3</fullName>
    </submittedName>
</protein>
<name>A0A2R5GX60_9STRA</name>
<dbReference type="Pfam" id="PF01852">
    <property type="entry name" value="START"/>
    <property type="match status" value="1"/>
</dbReference>
<dbReference type="InterPro" id="IPR051869">
    <property type="entry name" value="STARD3"/>
</dbReference>
<dbReference type="GO" id="GO:0031902">
    <property type="term" value="C:late endosome membrane"/>
    <property type="evidence" value="ECO:0007669"/>
    <property type="project" value="TreeGrafter"/>
</dbReference>
<dbReference type="PANTHER" id="PTHR46121">
    <property type="entry name" value="STEROIDOGENIC ACUTE REGULATORY PROTEIN-LIKE"/>
    <property type="match status" value="1"/>
</dbReference>
<gene>
    <name evidence="3" type="ORF">FCC1311_105912</name>
</gene>
<dbReference type="OrthoDB" id="74575at2759"/>
<dbReference type="EMBL" id="BEYU01000189">
    <property type="protein sequence ID" value="GBG34368.1"/>
    <property type="molecule type" value="Genomic_DNA"/>
</dbReference>
<dbReference type="InterPro" id="IPR023393">
    <property type="entry name" value="START-like_dom_sf"/>
</dbReference>
<dbReference type="InterPro" id="IPR002913">
    <property type="entry name" value="START_lipid-bd_dom"/>
</dbReference>
<dbReference type="PANTHER" id="PTHR46121:SF1">
    <property type="entry name" value="STARD3 N-TERMINAL-LIKE PROTEIN"/>
    <property type="match status" value="1"/>
</dbReference>
<organism evidence="3 4">
    <name type="scientific">Hondaea fermentalgiana</name>
    <dbReference type="NCBI Taxonomy" id="2315210"/>
    <lineage>
        <taxon>Eukaryota</taxon>
        <taxon>Sar</taxon>
        <taxon>Stramenopiles</taxon>
        <taxon>Bigyra</taxon>
        <taxon>Labyrinthulomycetes</taxon>
        <taxon>Thraustochytrida</taxon>
        <taxon>Thraustochytriidae</taxon>
        <taxon>Hondaea</taxon>
    </lineage>
</organism>
<reference evidence="3 4" key="1">
    <citation type="submission" date="2017-12" db="EMBL/GenBank/DDBJ databases">
        <title>Sequencing, de novo assembly and annotation of complete genome of a new Thraustochytrid species, strain FCC1311.</title>
        <authorList>
            <person name="Sedici K."/>
            <person name="Godart F."/>
            <person name="Aiese Cigliano R."/>
            <person name="Sanseverino W."/>
            <person name="Barakat M."/>
            <person name="Ortet P."/>
            <person name="Marechal E."/>
            <person name="Cagnac O."/>
            <person name="Amato A."/>
        </authorList>
    </citation>
    <scope>NUCLEOTIDE SEQUENCE [LARGE SCALE GENOMIC DNA]</scope>
</reference>
<dbReference type="PROSITE" id="PS50848">
    <property type="entry name" value="START"/>
    <property type="match status" value="1"/>
</dbReference>
<dbReference type="AlphaFoldDB" id="A0A2R5GX60"/>
<comment type="caution">
    <text evidence="3">The sequence shown here is derived from an EMBL/GenBank/DDBJ whole genome shotgun (WGS) entry which is preliminary data.</text>
</comment>
<dbReference type="GO" id="GO:0015485">
    <property type="term" value="F:cholesterol binding"/>
    <property type="evidence" value="ECO:0007669"/>
    <property type="project" value="TreeGrafter"/>
</dbReference>
<dbReference type="GO" id="GO:0030301">
    <property type="term" value="P:cholesterol transport"/>
    <property type="evidence" value="ECO:0007669"/>
    <property type="project" value="TreeGrafter"/>
</dbReference>
<dbReference type="GO" id="GO:0140284">
    <property type="term" value="C:endoplasmic reticulum-endosome membrane contact site"/>
    <property type="evidence" value="ECO:0007669"/>
    <property type="project" value="TreeGrafter"/>
</dbReference>
<dbReference type="GO" id="GO:0099044">
    <property type="term" value="P:vesicle tethering to endoplasmic reticulum"/>
    <property type="evidence" value="ECO:0007669"/>
    <property type="project" value="TreeGrafter"/>
</dbReference>
<dbReference type="SUPFAM" id="SSF55961">
    <property type="entry name" value="Bet v1-like"/>
    <property type="match status" value="1"/>
</dbReference>
<evidence type="ECO:0000313" key="3">
    <source>
        <dbReference type="EMBL" id="GBG34368.1"/>
    </source>
</evidence>
<proteinExistence type="predicted"/>
<feature type="region of interest" description="Disordered" evidence="1">
    <location>
        <begin position="87"/>
        <end position="110"/>
    </location>
</feature>
<sequence>MAGMSLDWTSGQVAFSAFFVLFAADAWLHGPVQGPARHAALAVSVTAAVAGRYEAFLAAQFVWLAVLAFAGSPTSLKKASAAPAAGAEAQAKTATKSKREGLDPATGTSALPAQGKKLIEDSLSKFVKNLDPVHSCDGKTWQLEQDKDGIKVFSAAFPGQSTKRWKVTCTCRAESLHELCEELFNFDKRTGASGWDTALKTGNIVKTFGEHFTVARMITNAAAGGAISSREFFDLRVRYNGPSEYKFAPENGCLTATVGLDPKKDKSWLPSMPKPDKNYVVGTSYPGGGVRISALGKDTFLYEMVTNMNLNGWIPTSVINTATSSALLESHQAMLAHLDKKFA</sequence>
<accession>A0A2R5GX60</accession>
<dbReference type="Gene3D" id="3.30.530.20">
    <property type="match status" value="1"/>
</dbReference>
<evidence type="ECO:0000259" key="2">
    <source>
        <dbReference type="PROSITE" id="PS50848"/>
    </source>
</evidence>
<feature type="domain" description="START" evidence="2">
    <location>
        <begin position="141"/>
        <end position="343"/>
    </location>
</feature>
<dbReference type="GO" id="GO:0005765">
    <property type="term" value="C:lysosomal membrane"/>
    <property type="evidence" value="ECO:0007669"/>
    <property type="project" value="TreeGrafter"/>
</dbReference>
<dbReference type="GO" id="GO:0005789">
    <property type="term" value="C:endoplasmic reticulum membrane"/>
    <property type="evidence" value="ECO:0007669"/>
    <property type="project" value="TreeGrafter"/>
</dbReference>
<dbReference type="CDD" id="cd00177">
    <property type="entry name" value="START"/>
    <property type="match status" value="1"/>
</dbReference>
<evidence type="ECO:0000313" key="4">
    <source>
        <dbReference type="Proteomes" id="UP000241890"/>
    </source>
</evidence>
<dbReference type="Proteomes" id="UP000241890">
    <property type="component" value="Unassembled WGS sequence"/>
</dbReference>
<evidence type="ECO:0000256" key="1">
    <source>
        <dbReference type="SAM" id="MobiDB-lite"/>
    </source>
</evidence>
<keyword evidence="4" id="KW-1185">Reference proteome</keyword>